<dbReference type="GO" id="GO:0005829">
    <property type="term" value="C:cytosol"/>
    <property type="evidence" value="ECO:0007669"/>
    <property type="project" value="TreeGrafter"/>
</dbReference>
<dbReference type="InterPro" id="IPR004017">
    <property type="entry name" value="Cys_rich_dom"/>
</dbReference>
<evidence type="ECO:0000259" key="1">
    <source>
        <dbReference type="Pfam" id="PF02754"/>
    </source>
</evidence>
<dbReference type="AlphaFoldDB" id="X1VF26"/>
<dbReference type="PANTHER" id="PTHR30296">
    <property type="entry name" value="UNCHARACTERIZED PROTEIN YKGE"/>
    <property type="match status" value="1"/>
</dbReference>
<dbReference type="EMBL" id="BARW01026434">
    <property type="protein sequence ID" value="GAJ05395.1"/>
    <property type="molecule type" value="Genomic_DNA"/>
</dbReference>
<feature type="domain" description="Cysteine-rich" evidence="1">
    <location>
        <begin position="31"/>
        <end position="114"/>
    </location>
</feature>
<feature type="non-terminal residue" evidence="2">
    <location>
        <position position="1"/>
    </location>
</feature>
<sequence length="137" mass="14961">ILAERTFEFTEYLVDYLGVTDLGASYSGRLTYHSSCHLLRDIGVDRQPRALLSQVHDAEFVELPQSDECCGFGGIFSAEYPEISSAMLDRKIVSIQTSGAPVVVSCDAGCMTNINGGLHRRGLPQRVLHIAEILDAS</sequence>
<reference evidence="2" key="1">
    <citation type="journal article" date="2014" name="Front. Microbiol.">
        <title>High frequency of phylogenetically diverse reductive dehalogenase-homologous genes in deep subseafloor sedimentary metagenomes.</title>
        <authorList>
            <person name="Kawai M."/>
            <person name="Futagami T."/>
            <person name="Toyoda A."/>
            <person name="Takaki Y."/>
            <person name="Nishi S."/>
            <person name="Hori S."/>
            <person name="Arai W."/>
            <person name="Tsubouchi T."/>
            <person name="Morono Y."/>
            <person name="Uchiyama I."/>
            <person name="Ito T."/>
            <person name="Fujiyama A."/>
            <person name="Inagaki F."/>
            <person name="Takami H."/>
        </authorList>
    </citation>
    <scope>NUCLEOTIDE SEQUENCE</scope>
    <source>
        <strain evidence="2">Expedition CK06-06</strain>
    </source>
</reference>
<protein>
    <recommendedName>
        <fullName evidence="1">Cysteine-rich domain-containing protein</fullName>
    </recommendedName>
</protein>
<gene>
    <name evidence="2" type="ORF">S12H4_43115</name>
</gene>
<dbReference type="GO" id="GO:0016491">
    <property type="term" value="F:oxidoreductase activity"/>
    <property type="evidence" value="ECO:0007669"/>
    <property type="project" value="UniProtKB-ARBA"/>
</dbReference>
<organism evidence="2">
    <name type="scientific">marine sediment metagenome</name>
    <dbReference type="NCBI Taxonomy" id="412755"/>
    <lineage>
        <taxon>unclassified sequences</taxon>
        <taxon>metagenomes</taxon>
        <taxon>ecological metagenomes</taxon>
    </lineage>
</organism>
<name>X1VF26_9ZZZZ</name>
<proteinExistence type="predicted"/>
<comment type="caution">
    <text evidence="2">The sequence shown here is derived from an EMBL/GenBank/DDBJ whole genome shotgun (WGS) entry which is preliminary data.</text>
</comment>
<dbReference type="Pfam" id="PF02754">
    <property type="entry name" value="CCG"/>
    <property type="match status" value="1"/>
</dbReference>
<evidence type="ECO:0000313" key="2">
    <source>
        <dbReference type="EMBL" id="GAJ05395.1"/>
    </source>
</evidence>
<dbReference type="PANTHER" id="PTHR30296:SF0">
    <property type="entry name" value="LACTATE UTILIZATION PROTEIN A"/>
    <property type="match status" value="1"/>
</dbReference>
<accession>X1VF26</accession>